<keyword evidence="3" id="KW-1185">Reference proteome</keyword>
<name>A0A2T4JWM8_9RHOB</name>
<comment type="caution">
    <text evidence="2">The sequence shown here is derived from an EMBL/GenBank/DDBJ whole genome shotgun (WGS) entry which is preliminary data.</text>
</comment>
<dbReference type="Gene3D" id="6.10.140.1310">
    <property type="match status" value="1"/>
</dbReference>
<gene>
    <name evidence="2" type="ORF">C5F48_07975</name>
</gene>
<dbReference type="InterPro" id="IPR031893">
    <property type="entry name" value="Phage_tail_APC"/>
</dbReference>
<accession>A0A2T4JWM8</accession>
<sequence>MRAPLPAAGRNRLLAACDWTQAPAAPVDAPAWAAWRQALRDVPQQAGFADVIDWAVAP</sequence>
<evidence type="ECO:0000259" key="1">
    <source>
        <dbReference type="Pfam" id="PF16778"/>
    </source>
</evidence>
<feature type="domain" description="Phage tail assembly chaperone-like" evidence="1">
    <location>
        <begin position="9"/>
        <end position="58"/>
    </location>
</feature>
<proteinExistence type="predicted"/>
<reference evidence="2 3" key="1">
    <citation type="submission" date="2018-03" db="EMBL/GenBank/DDBJ databases">
        <title>Cereibacter changlensis.</title>
        <authorList>
            <person name="Meyer T.E."/>
            <person name="Miller S."/>
            <person name="Lodha T."/>
            <person name="Gandham S."/>
            <person name="Chintalapati S."/>
            <person name="Chintalapati V.R."/>
        </authorList>
    </citation>
    <scope>NUCLEOTIDE SEQUENCE [LARGE SCALE GENOMIC DNA]</scope>
    <source>
        <strain evidence="2 3">JA139</strain>
    </source>
</reference>
<dbReference type="AlphaFoldDB" id="A0A2T4JWM8"/>
<evidence type="ECO:0000313" key="2">
    <source>
        <dbReference type="EMBL" id="PTE22320.1"/>
    </source>
</evidence>
<dbReference type="Pfam" id="PF16778">
    <property type="entry name" value="Phage_tail_APC"/>
    <property type="match status" value="1"/>
</dbReference>
<protein>
    <recommendedName>
        <fullName evidence="1">Phage tail assembly chaperone-like domain-containing protein</fullName>
    </recommendedName>
</protein>
<evidence type="ECO:0000313" key="3">
    <source>
        <dbReference type="Proteomes" id="UP000241010"/>
    </source>
</evidence>
<organism evidence="2 3">
    <name type="scientific">Cereibacter changlensis JA139</name>
    <dbReference type="NCBI Taxonomy" id="1188249"/>
    <lineage>
        <taxon>Bacteria</taxon>
        <taxon>Pseudomonadati</taxon>
        <taxon>Pseudomonadota</taxon>
        <taxon>Alphaproteobacteria</taxon>
        <taxon>Rhodobacterales</taxon>
        <taxon>Paracoccaceae</taxon>
        <taxon>Cereibacter</taxon>
    </lineage>
</organism>
<dbReference type="EMBL" id="PZKG01000025">
    <property type="protein sequence ID" value="PTE22320.1"/>
    <property type="molecule type" value="Genomic_DNA"/>
</dbReference>
<dbReference type="Proteomes" id="UP000241010">
    <property type="component" value="Unassembled WGS sequence"/>
</dbReference>